<dbReference type="Pfam" id="PF13181">
    <property type="entry name" value="TPR_8"/>
    <property type="match status" value="1"/>
</dbReference>
<dbReference type="SMART" id="SM00028">
    <property type="entry name" value="TPR"/>
    <property type="match status" value="4"/>
</dbReference>
<dbReference type="Gene3D" id="1.25.40.10">
    <property type="entry name" value="Tetratricopeptide repeat domain"/>
    <property type="match status" value="1"/>
</dbReference>
<comment type="caution">
    <text evidence="2">The sequence shown here is derived from an EMBL/GenBank/DDBJ whole genome shotgun (WGS) entry which is preliminary data.</text>
</comment>
<evidence type="ECO:0000313" key="3">
    <source>
        <dbReference type="Proteomes" id="UP000077355"/>
    </source>
</evidence>
<evidence type="ECO:0000313" key="2">
    <source>
        <dbReference type="EMBL" id="OAB47013.1"/>
    </source>
</evidence>
<dbReference type="InterPro" id="IPR019734">
    <property type="entry name" value="TPR_rpt"/>
</dbReference>
<dbReference type="AlphaFoldDB" id="A0A168PRY7"/>
<gene>
    <name evidence="2" type="ORF">PBAT_08085</name>
</gene>
<dbReference type="SUPFAM" id="SSF53448">
    <property type="entry name" value="Nucleotide-diphospho-sugar transferases"/>
    <property type="match status" value="1"/>
</dbReference>
<feature type="domain" description="Glycosyltransferase 2-like" evidence="1">
    <location>
        <begin position="11"/>
        <end position="96"/>
    </location>
</feature>
<dbReference type="RefSeq" id="WP_068648373.1">
    <property type="nucleotide sequence ID" value="NZ_CP043611.1"/>
</dbReference>
<dbReference type="SUPFAM" id="SSF48452">
    <property type="entry name" value="TPR-like"/>
    <property type="match status" value="1"/>
</dbReference>
<accession>A0A168PRY7</accession>
<dbReference type="InterPro" id="IPR029044">
    <property type="entry name" value="Nucleotide-diphossugar_trans"/>
</dbReference>
<name>A0A168PRY7_9BACL</name>
<dbReference type="Proteomes" id="UP000077355">
    <property type="component" value="Unassembled WGS sequence"/>
</dbReference>
<reference evidence="2 3" key="1">
    <citation type="submission" date="2016-03" db="EMBL/GenBank/DDBJ databases">
        <title>Draft genome sequence of Paenibacillus antarcticus CECT 5836.</title>
        <authorList>
            <person name="Shin S.-K."/>
            <person name="Yi H."/>
        </authorList>
    </citation>
    <scope>NUCLEOTIDE SEQUENCE [LARGE SCALE GENOMIC DNA]</scope>
    <source>
        <strain evidence="2 3">CECT 5836</strain>
    </source>
</reference>
<dbReference type="Pfam" id="PF00535">
    <property type="entry name" value="Glycos_transf_2"/>
    <property type="match status" value="1"/>
</dbReference>
<dbReference type="PANTHER" id="PTHR43630:SF2">
    <property type="entry name" value="GLYCOSYLTRANSFERASE"/>
    <property type="match status" value="1"/>
</dbReference>
<organism evidence="2 3">
    <name type="scientific">Paenibacillus antarcticus</name>
    <dbReference type="NCBI Taxonomy" id="253703"/>
    <lineage>
        <taxon>Bacteria</taxon>
        <taxon>Bacillati</taxon>
        <taxon>Bacillota</taxon>
        <taxon>Bacilli</taxon>
        <taxon>Bacillales</taxon>
        <taxon>Paenibacillaceae</taxon>
        <taxon>Paenibacillus</taxon>
    </lineage>
</organism>
<keyword evidence="3" id="KW-1185">Reference proteome</keyword>
<sequence length="553" mass="63001">MINNPHPPITLCMIVKNEAEHLANCLESIQEVVDEIIVVDTGSTDSTIQIAQHYGANIISLPWTSDFATARNVGITQAKGTWILVLDADEELDQGSKDELKLCAMHLQYEGFFLRIHNHTGKEKSSPTATVNPILRMFRNRPEHLFRGIIHEQIAASITDHRPNAALHLSTVMIHHYGYADHTVIEKDKIQRNVTLLEIALSRSPNDPFQHFNMAVEYMRLGEHQKALTHIHKSMELSVADTSYGHLLHKYEIRCRYALGEIDEALNCCNEAITMYPEYTDIFHLKGAILFANRKLQEAKSVLMKAVELGPAPTHYHTETGLGTYLSCNMLGQIAEEVGHDSEAITWYTKSALFQSDWVQSSNRILRIMKCSNQEQDIPELLANQFPLQIQSTEIRNEIIHWLALDGSYQAAQTLNTQLDTNMTDELKASWRSLISSDQPFTSDFSQETLTLAIPYAYQFGQENKAFNLLRQWELRYQNESRICADILHSQEHVQDPVLQPNKPTESLMNEAILLSRTWIALTDALLSRTEPTSPHYSAIRRVRLMLPLPRIK</sequence>
<dbReference type="CDD" id="cd02511">
    <property type="entry name" value="Beta4Glucosyltransferase"/>
    <property type="match status" value="1"/>
</dbReference>
<dbReference type="EMBL" id="LVJI01000012">
    <property type="protein sequence ID" value="OAB47013.1"/>
    <property type="molecule type" value="Genomic_DNA"/>
</dbReference>
<dbReference type="PANTHER" id="PTHR43630">
    <property type="entry name" value="POLY-BETA-1,6-N-ACETYL-D-GLUCOSAMINE SYNTHASE"/>
    <property type="match status" value="1"/>
</dbReference>
<proteinExistence type="predicted"/>
<protein>
    <recommendedName>
        <fullName evidence="1">Glycosyltransferase 2-like domain-containing protein</fullName>
    </recommendedName>
</protein>
<evidence type="ECO:0000259" key="1">
    <source>
        <dbReference type="Pfam" id="PF00535"/>
    </source>
</evidence>
<dbReference type="OrthoDB" id="9815923at2"/>
<dbReference type="Gene3D" id="3.90.550.10">
    <property type="entry name" value="Spore Coat Polysaccharide Biosynthesis Protein SpsA, Chain A"/>
    <property type="match status" value="1"/>
</dbReference>
<dbReference type="InterPro" id="IPR011990">
    <property type="entry name" value="TPR-like_helical_dom_sf"/>
</dbReference>
<dbReference type="InterPro" id="IPR001173">
    <property type="entry name" value="Glyco_trans_2-like"/>
</dbReference>